<gene>
    <name evidence="2" type="ORF">KTH89_03145</name>
</gene>
<reference evidence="2" key="1">
    <citation type="submission" date="2021-06" db="EMBL/GenBank/DDBJ databases">
        <title>Description of novel taxa of the family Lachnospiraceae.</title>
        <authorList>
            <person name="Chaplin A.V."/>
            <person name="Sokolova S.R."/>
            <person name="Pikina A.P."/>
            <person name="Korzhanova M."/>
            <person name="Belova V."/>
            <person name="Korostin D."/>
            <person name="Efimov B.A."/>
        </authorList>
    </citation>
    <scope>NUCLEOTIDE SEQUENCE</scope>
    <source>
        <strain evidence="2">ASD5720</strain>
    </source>
</reference>
<proteinExistence type="predicted"/>
<dbReference type="SUPFAM" id="SSF53067">
    <property type="entry name" value="Actin-like ATPase domain"/>
    <property type="match status" value="2"/>
</dbReference>
<evidence type="ECO:0000259" key="1">
    <source>
        <dbReference type="Pfam" id="PF01869"/>
    </source>
</evidence>
<evidence type="ECO:0000313" key="2">
    <source>
        <dbReference type="EMBL" id="MBU9735517.1"/>
    </source>
</evidence>
<keyword evidence="3" id="KW-1185">Reference proteome</keyword>
<sequence>MSYYIGIDGGGTKTDFILCNEAGKILAGRRYGSASHKQIGVRGVVELLRGGIRGLLEEAGIADAVKTRGDAPFYGCFGMPMYGEFPEYDRQIEADIKRELAFYHIRVVNDAQAGWAGSLGMQPGINVVAGTGSIGFGVNEEGKTAKAGGWSEFFSDEGSCNWIGRRTVEYFAKEADERLPKGALYYLVRAHLQLTRDMEIIEKIEEEYAPSRDKMASLQLILKEAALAGDVAASYLYEEAAEELSLIVGGVYRQLFDERTCLVSCSGGLFLAGDCILVPFQKKLAEYPVTLIPPRLDPARGALLLASSFGDGKLTAEILEKTENRIKSEVKICI</sequence>
<dbReference type="InterPro" id="IPR002731">
    <property type="entry name" value="ATPase_BadF"/>
</dbReference>
<dbReference type="RefSeq" id="WP_238720586.1">
    <property type="nucleotide sequence ID" value="NZ_JAHQCW010000003.1"/>
</dbReference>
<protein>
    <recommendedName>
        <fullName evidence="1">ATPase BadF/BadG/BcrA/BcrD type domain-containing protein</fullName>
    </recommendedName>
</protein>
<dbReference type="AlphaFoldDB" id="A0A949K614"/>
<dbReference type="Pfam" id="PF01869">
    <property type="entry name" value="BcrAD_BadFG"/>
    <property type="match status" value="1"/>
</dbReference>
<organism evidence="2 3">
    <name type="scientific">Diplocloster agilis</name>
    <dbReference type="NCBI Taxonomy" id="2850323"/>
    <lineage>
        <taxon>Bacteria</taxon>
        <taxon>Bacillati</taxon>
        <taxon>Bacillota</taxon>
        <taxon>Clostridia</taxon>
        <taxon>Lachnospirales</taxon>
        <taxon>Lachnospiraceae</taxon>
        <taxon>Diplocloster</taxon>
    </lineage>
</organism>
<comment type="caution">
    <text evidence="2">The sequence shown here is derived from an EMBL/GenBank/DDBJ whole genome shotgun (WGS) entry which is preliminary data.</text>
</comment>
<dbReference type="EMBL" id="JAHQCW010000003">
    <property type="protein sequence ID" value="MBU9735517.1"/>
    <property type="molecule type" value="Genomic_DNA"/>
</dbReference>
<evidence type="ECO:0000313" key="3">
    <source>
        <dbReference type="Proteomes" id="UP000712157"/>
    </source>
</evidence>
<dbReference type="InterPro" id="IPR043129">
    <property type="entry name" value="ATPase_NBD"/>
</dbReference>
<accession>A0A949K614</accession>
<dbReference type="Gene3D" id="3.30.420.40">
    <property type="match status" value="2"/>
</dbReference>
<name>A0A949K614_9FIRM</name>
<dbReference type="PANTHER" id="PTHR43190:SF3">
    <property type="entry name" value="N-ACETYL-D-GLUCOSAMINE KINASE"/>
    <property type="match status" value="1"/>
</dbReference>
<dbReference type="PANTHER" id="PTHR43190">
    <property type="entry name" value="N-ACETYL-D-GLUCOSAMINE KINASE"/>
    <property type="match status" value="1"/>
</dbReference>
<feature type="domain" description="ATPase BadF/BadG/BcrA/BcrD type" evidence="1">
    <location>
        <begin position="5"/>
        <end position="306"/>
    </location>
</feature>
<dbReference type="InterPro" id="IPR052519">
    <property type="entry name" value="Euk-type_GlcNAc_Kinase"/>
</dbReference>
<dbReference type="Proteomes" id="UP000712157">
    <property type="component" value="Unassembled WGS sequence"/>
</dbReference>
<dbReference type="CDD" id="cd24007">
    <property type="entry name" value="ASKHA_NBD_eukNAGK-like"/>
    <property type="match status" value="1"/>
</dbReference>